<dbReference type="PANTHER" id="PTHR23067:SF12">
    <property type="entry name" value="ZINC FINGER PROTEIN 385D"/>
    <property type="match status" value="1"/>
</dbReference>
<sequence>FCPFVCVGGTCQSPALPALVRPPAPPLQPSLDIKPFLPFPLDTAAAVNLFPNFNAMDPIQKAVINHTFGVPLPHRRKQIISCNICQLRFNSDSQAAAHYKGTKHAKKLKALEAMKNKQKSVTTKDSAKTTFTSITTNTINTSSDKTDANTGTPAISTTTTVEIRKSSVMTTEITSKVEKIPTTATSSSTCPSVETEEEKAKRLLYCSLCKVAVNSASQLEAHNSGTKHKTMLEARNGSGTIKAFPRAGVKGKGPVNKGNTGLQNKTFHCEICDVHVNSETQLKQVLSQLPCKNKCYLSGKQLKTLKTQQNYMGQHPFKHVKLVFSKEPSKPMAPRILPNPLAAAAAAAAVAVNSPFSLRTAPAATLFQTSALPPALLRPAPGPIRTTHTPVLFAPY</sequence>
<accession>A0A850UHK9</accession>
<evidence type="ECO:0000256" key="5">
    <source>
        <dbReference type="ARBA" id="ARBA00022833"/>
    </source>
</evidence>
<feature type="non-terminal residue" evidence="8">
    <location>
        <position position="396"/>
    </location>
</feature>
<dbReference type="GO" id="GO:0008270">
    <property type="term" value="F:zinc ion binding"/>
    <property type="evidence" value="ECO:0007669"/>
    <property type="project" value="UniProtKB-KW"/>
</dbReference>
<dbReference type="InterPro" id="IPR013087">
    <property type="entry name" value="Znf_C2H2_type"/>
</dbReference>
<keyword evidence="2" id="KW-0479">Metal-binding</keyword>
<dbReference type="InterPro" id="IPR036236">
    <property type="entry name" value="Znf_C2H2_sf"/>
</dbReference>
<keyword evidence="3" id="KW-0677">Repeat</keyword>
<evidence type="ECO:0000256" key="2">
    <source>
        <dbReference type="ARBA" id="ARBA00022723"/>
    </source>
</evidence>
<keyword evidence="4" id="KW-0863">Zinc-finger</keyword>
<dbReference type="FunFam" id="3.30.160.60:FF:000276">
    <property type="entry name" value="zinc finger protein 385A isoform X3"/>
    <property type="match status" value="1"/>
</dbReference>
<dbReference type="OrthoDB" id="9448812at2759"/>
<dbReference type="InterPro" id="IPR003604">
    <property type="entry name" value="Matrin/U1-like-C_Znf_C2H2"/>
</dbReference>
<proteinExistence type="predicted"/>
<dbReference type="Gene3D" id="3.30.160.60">
    <property type="entry name" value="Classic Zinc Finger"/>
    <property type="match status" value="2"/>
</dbReference>
<evidence type="ECO:0000256" key="6">
    <source>
        <dbReference type="ARBA" id="ARBA00023242"/>
    </source>
</evidence>
<dbReference type="GO" id="GO:0003676">
    <property type="term" value="F:nucleic acid binding"/>
    <property type="evidence" value="ECO:0007669"/>
    <property type="project" value="InterPro"/>
</dbReference>
<dbReference type="Pfam" id="PF12874">
    <property type="entry name" value="zf-met"/>
    <property type="match status" value="3"/>
</dbReference>
<evidence type="ECO:0000256" key="3">
    <source>
        <dbReference type="ARBA" id="ARBA00022737"/>
    </source>
</evidence>
<organism evidence="8 9">
    <name type="scientific">Chloropsis hardwickii</name>
    <dbReference type="NCBI Taxonomy" id="667144"/>
    <lineage>
        <taxon>Eukaryota</taxon>
        <taxon>Metazoa</taxon>
        <taxon>Chordata</taxon>
        <taxon>Craniata</taxon>
        <taxon>Vertebrata</taxon>
        <taxon>Euteleostomi</taxon>
        <taxon>Archelosauria</taxon>
        <taxon>Archosauria</taxon>
        <taxon>Dinosauria</taxon>
        <taxon>Saurischia</taxon>
        <taxon>Theropoda</taxon>
        <taxon>Coelurosauria</taxon>
        <taxon>Aves</taxon>
        <taxon>Neognathae</taxon>
        <taxon>Neoaves</taxon>
        <taxon>Telluraves</taxon>
        <taxon>Australaves</taxon>
        <taxon>Passeriformes</taxon>
        <taxon>Corvoidea</taxon>
        <taxon>Irenidae</taxon>
        <taxon>Chloropsis</taxon>
    </lineage>
</organism>
<dbReference type="SUPFAM" id="SSF57667">
    <property type="entry name" value="beta-beta-alpha zinc fingers"/>
    <property type="match status" value="3"/>
</dbReference>
<evidence type="ECO:0000259" key="7">
    <source>
        <dbReference type="PROSITE" id="PS00028"/>
    </source>
</evidence>
<feature type="domain" description="C2H2-type" evidence="7">
    <location>
        <begin position="82"/>
        <end position="104"/>
    </location>
</feature>
<gene>
    <name evidence="8" type="primary">Znf385d</name>
    <name evidence="8" type="ORF">CHLHAR_R09366</name>
</gene>
<keyword evidence="5" id="KW-0862">Zinc</keyword>
<keyword evidence="9" id="KW-1185">Reference proteome</keyword>
<evidence type="ECO:0000313" key="8">
    <source>
        <dbReference type="EMBL" id="NWH31005.1"/>
    </source>
</evidence>
<comment type="subcellular location">
    <subcellularLocation>
        <location evidence="1">Nucleus</location>
    </subcellularLocation>
</comment>
<evidence type="ECO:0000256" key="4">
    <source>
        <dbReference type="ARBA" id="ARBA00022771"/>
    </source>
</evidence>
<dbReference type="AlphaFoldDB" id="A0A850UHK9"/>
<feature type="non-terminal residue" evidence="8">
    <location>
        <position position="1"/>
    </location>
</feature>
<protein>
    <submittedName>
        <fullName evidence="8">Z385D protein</fullName>
    </submittedName>
</protein>
<dbReference type="Proteomes" id="UP000640999">
    <property type="component" value="Unassembled WGS sequence"/>
</dbReference>
<dbReference type="EMBL" id="WEIW01000149">
    <property type="protein sequence ID" value="NWH31005.1"/>
    <property type="molecule type" value="Genomic_DNA"/>
</dbReference>
<dbReference type="SMART" id="SM00451">
    <property type="entry name" value="ZnF_U1"/>
    <property type="match status" value="2"/>
</dbReference>
<dbReference type="PANTHER" id="PTHR23067">
    <property type="entry name" value="DOUBLE-STRANDED RNA-BINDING ZINC FINGER PROTEIN"/>
    <property type="match status" value="1"/>
</dbReference>
<keyword evidence="6" id="KW-0539">Nucleus</keyword>
<dbReference type="FunFam" id="3.30.160.60:FF:000121">
    <property type="entry name" value="zinc finger protein 385B isoform X1"/>
    <property type="match status" value="1"/>
</dbReference>
<dbReference type="GO" id="GO:0005634">
    <property type="term" value="C:nucleus"/>
    <property type="evidence" value="ECO:0007669"/>
    <property type="project" value="UniProtKB-SubCell"/>
</dbReference>
<evidence type="ECO:0000256" key="1">
    <source>
        <dbReference type="ARBA" id="ARBA00004123"/>
    </source>
</evidence>
<dbReference type="InterPro" id="IPR051845">
    <property type="entry name" value="Znf385"/>
</dbReference>
<name>A0A850UHK9_9CORV</name>
<dbReference type="PROSITE" id="PS00028">
    <property type="entry name" value="ZINC_FINGER_C2H2_1"/>
    <property type="match status" value="1"/>
</dbReference>
<evidence type="ECO:0000313" key="9">
    <source>
        <dbReference type="Proteomes" id="UP000640999"/>
    </source>
</evidence>
<comment type="caution">
    <text evidence="8">The sequence shown here is derived from an EMBL/GenBank/DDBJ whole genome shotgun (WGS) entry which is preliminary data.</text>
</comment>
<reference evidence="8" key="1">
    <citation type="submission" date="2019-10" db="EMBL/GenBank/DDBJ databases">
        <title>Bird 10,000 Genomes (B10K) Project - Family phase.</title>
        <authorList>
            <person name="Zhang G."/>
        </authorList>
    </citation>
    <scope>NUCLEOTIDE SEQUENCE</scope>
    <source>
        <strain evidence="8">B10K-IZ-033-78</strain>
        <tissue evidence="8">Muscle</tissue>
    </source>
</reference>
<dbReference type="SMART" id="SM00355">
    <property type="entry name" value="ZnF_C2H2"/>
    <property type="match status" value="2"/>
</dbReference>